<keyword evidence="3 10" id="KW-0328">Glycosyltransferase</keyword>
<evidence type="ECO:0000256" key="4">
    <source>
        <dbReference type="ARBA" id="ARBA00022679"/>
    </source>
</evidence>
<sequence>MPSPKSRRLNQRTDQLPMLPRQAMSNAARRRILFILLAGALCLLMLYFGVFTHLYEVDYAQFHYPLDVDLRSVVAEMREHHRWKQRPPINPHDYRVRISNSDACRNNSLRLLILVKSALDNAERRAAIRRTWGAPREGAAGATRAVFLLGERPGDDALQRRIAAESAAHGDVVQEEFVDAYYNNTLKTVAGLRWVAEHCARTRYIMFADDDMYVSPRNALRRLAAHDDGDGGTLFVGYRFFSAPMRHHSSRWYVSLDEYAFSMYPPYLTAGAFLLSRATAVDMYHGALYTKHFRFDDIFLGIVAKKLGVEPTHDANIYFYKKRYSRDGYRDVIASHGYDDPDELLAVWRDQNAAA</sequence>
<keyword evidence="5 10" id="KW-0812">Transmembrane</keyword>
<dbReference type="GeneID" id="106806500"/>
<protein>
    <recommendedName>
        <fullName evidence="10">Hexosyltransferase</fullName>
        <ecNumber evidence="10">2.4.1.-</ecNumber>
    </recommendedName>
</protein>
<dbReference type="InterPro" id="IPR002659">
    <property type="entry name" value="Glyco_trans_31"/>
</dbReference>
<comment type="similarity">
    <text evidence="2 10">Belongs to the glycosyltransferase 31 family.</text>
</comment>
<evidence type="ECO:0000256" key="10">
    <source>
        <dbReference type="RuleBase" id="RU363063"/>
    </source>
</evidence>
<reference evidence="12" key="1">
    <citation type="submission" date="2025-08" db="UniProtKB">
        <authorList>
            <consortium name="RefSeq"/>
        </authorList>
    </citation>
    <scope>IDENTIFICATION</scope>
</reference>
<evidence type="ECO:0000256" key="8">
    <source>
        <dbReference type="ARBA" id="ARBA00023034"/>
    </source>
</evidence>
<evidence type="ECO:0000313" key="12">
    <source>
        <dbReference type="RefSeq" id="XP_014663953.1"/>
    </source>
</evidence>
<comment type="subcellular location">
    <subcellularLocation>
        <location evidence="1 10">Golgi apparatus membrane</location>
        <topology evidence="1 10">Single-pass type II membrane protein</topology>
    </subcellularLocation>
</comment>
<evidence type="ECO:0000256" key="6">
    <source>
        <dbReference type="ARBA" id="ARBA00022968"/>
    </source>
</evidence>
<keyword evidence="9 10" id="KW-0472">Membrane</keyword>
<feature type="transmembrane region" description="Helical" evidence="10">
    <location>
        <begin position="32"/>
        <end position="55"/>
    </location>
</feature>
<name>A0ABM1DVI2_PRICU</name>
<keyword evidence="7 10" id="KW-1133">Transmembrane helix</keyword>
<evidence type="ECO:0000256" key="7">
    <source>
        <dbReference type="ARBA" id="ARBA00022989"/>
    </source>
</evidence>
<keyword evidence="4" id="KW-0808">Transferase</keyword>
<dbReference type="Proteomes" id="UP000695022">
    <property type="component" value="Unplaced"/>
</dbReference>
<keyword evidence="6 10" id="KW-0735">Signal-anchor</keyword>
<dbReference type="RefSeq" id="XP_014663953.1">
    <property type="nucleotide sequence ID" value="XM_014808467.1"/>
</dbReference>
<keyword evidence="8 10" id="KW-0333">Golgi apparatus</keyword>
<evidence type="ECO:0000256" key="3">
    <source>
        <dbReference type="ARBA" id="ARBA00022676"/>
    </source>
</evidence>
<evidence type="ECO:0000256" key="9">
    <source>
        <dbReference type="ARBA" id="ARBA00023136"/>
    </source>
</evidence>
<evidence type="ECO:0000256" key="2">
    <source>
        <dbReference type="ARBA" id="ARBA00008661"/>
    </source>
</evidence>
<organism evidence="11 12">
    <name type="scientific">Priapulus caudatus</name>
    <name type="common">Priapulid worm</name>
    <dbReference type="NCBI Taxonomy" id="37621"/>
    <lineage>
        <taxon>Eukaryota</taxon>
        <taxon>Metazoa</taxon>
        <taxon>Ecdysozoa</taxon>
        <taxon>Scalidophora</taxon>
        <taxon>Priapulida</taxon>
        <taxon>Priapulimorpha</taxon>
        <taxon>Priapulimorphida</taxon>
        <taxon>Priapulidae</taxon>
        <taxon>Priapulus</taxon>
    </lineage>
</organism>
<keyword evidence="11" id="KW-1185">Reference proteome</keyword>
<dbReference type="EC" id="2.4.1.-" evidence="10"/>
<accession>A0ABM1DVI2</accession>
<evidence type="ECO:0000313" key="11">
    <source>
        <dbReference type="Proteomes" id="UP000695022"/>
    </source>
</evidence>
<evidence type="ECO:0000256" key="1">
    <source>
        <dbReference type="ARBA" id="ARBA00004323"/>
    </source>
</evidence>
<evidence type="ECO:0000256" key="5">
    <source>
        <dbReference type="ARBA" id="ARBA00022692"/>
    </source>
</evidence>
<dbReference type="PANTHER" id="PTHR11214">
    <property type="entry name" value="BETA-1,3-N-ACETYLGLUCOSAMINYLTRANSFERASE"/>
    <property type="match status" value="1"/>
</dbReference>
<dbReference type="SUPFAM" id="SSF53448">
    <property type="entry name" value="Nucleotide-diphospho-sugar transferases"/>
    <property type="match status" value="1"/>
</dbReference>
<dbReference type="Gene3D" id="3.90.550.50">
    <property type="match status" value="1"/>
</dbReference>
<dbReference type="Pfam" id="PF01762">
    <property type="entry name" value="Galactosyl_T"/>
    <property type="match status" value="1"/>
</dbReference>
<dbReference type="PANTHER" id="PTHR11214:SF349">
    <property type="entry name" value="BETA-1,3-GALACTOSYLTRANSFERASE BRN"/>
    <property type="match status" value="1"/>
</dbReference>
<proteinExistence type="inferred from homology"/>
<gene>
    <name evidence="12" type="primary">LOC106806500</name>
</gene>
<dbReference type="InterPro" id="IPR029044">
    <property type="entry name" value="Nucleotide-diphossugar_trans"/>
</dbReference>